<reference evidence="2 4" key="3">
    <citation type="journal article" date="2010" name="Environ. Microbiol.">
        <title>Genomic analysis of oceanic cyanobacterial myoviruses compared with T4-like myoviruses from diverse hosts and environments.</title>
        <authorList>
            <person name="Sullivan M.B."/>
            <person name="Huang K.H."/>
            <person name="Ignacio-Espinoza J.C."/>
            <person name="Berlin A.M."/>
            <person name="Kelly L."/>
            <person name="Weigele P.R."/>
            <person name="DeFrancesco A.S."/>
            <person name="Kern S.E."/>
            <person name="Thompson L.R."/>
            <person name="Young S."/>
            <person name="Yandava C."/>
            <person name="Fu R."/>
            <person name="Krastins B."/>
            <person name="Chase M."/>
            <person name="Sarracino D."/>
            <person name="Osburne M.S."/>
            <person name="Henn M.R."/>
            <person name="Chisholm S.W."/>
        </authorList>
    </citation>
    <scope>NUCLEOTIDE SEQUENCE [LARGE SCALE GENOMIC DNA]</scope>
</reference>
<accession>Q58MB2</accession>
<dbReference type="KEGG" id="vg:3294478"/>
<evidence type="ECO:0000256" key="1">
    <source>
        <dbReference type="SAM" id="Coils"/>
    </source>
</evidence>
<reference evidence="2 4" key="1">
    <citation type="journal article" date="2005" name="PLoS Biol.">
        <title>Three Prochlorococcus cyanophage genomes: signature features and ecological interpretations.</title>
        <authorList>
            <person name="Sullivan M.B."/>
            <person name="Coleman M.L."/>
            <person name="Weigele P."/>
            <person name="Rohwer F."/>
            <person name="Chisholm S.W."/>
        </authorList>
    </citation>
    <scope>NUCLEOTIDE SEQUENCE</scope>
</reference>
<dbReference type="RefSeq" id="YP_214474.1">
    <property type="nucleotide sequence ID" value="NC_006883.2"/>
</dbReference>
<dbReference type="EMBL" id="GU071092">
    <property type="protein sequence ID" value="ACY76122.1"/>
    <property type="molecule type" value="Genomic_DNA"/>
</dbReference>
<feature type="coiled-coil region" evidence="1">
    <location>
        <begin position="11"/>
        <end position="38"/>
    </location>
</feature>
<gene>
    <name evidence="3" type="ORF">PCMG_00246</name>
    <name evidence="2" type="ORF">PSSM2_243</name>
</gene>
<keyword evidence="1" id="KW-0175">Coiled coil</keyword>
<name>Q58MB2_BPPRM</name>
<dbReference type="Proteomes" id="UP000000991">
    <property type="component" value="Segment"/>
</dbReference>
<keyword evidence="4" id="KW-1185">Reference proteome</keyword>
<organism evidence="2 4">
    <name type="scientific">Prochlorococcus phage P-SSM2</name>
    <dbReference type="NCBI Taxonomy" id="268746"/>
    <lineage>
        <taxon>Viruses</taxon>
        <taxon>Duplodnaviria</taxon>
        <taxon>Heunggongvirae</taxon>
        <taxon>Uroviricota</taxon>
        <taxon>Caudoviricetes</taxon>
        <taxon>Pantevenvirales</taxon>
        <taxon>Kyanoviridae</taxon>
        <taxon>Salacisavirus</taxon>
        <taxon>Salacisavirus pssm2</taxon>
    </lineage>
</organism>
<evidence type="ECO:0000313" key="2">
    <source>
        <dbReference type="EMBL" id="AAX44620.1"/>
    </source>
</evidence>
<dbReference type="GeneID" id="3294478"/>
<proteinExistence type="predicted"/>
<dbReference type="Proteomes" id="UP000013923">
    <property type="component" value="Genome"/>
</dbReference>
<organismHost>
    <name type="scientific">Prochlorococcus</name>
    <dbReference type="NCBI Taxonomy" id="1218"/>
</organismHost>
<evidence type="ECO:0000313" key="4">
    <source>
        <dbReference type="Proteomes" id="UP000000991"/>
    </source>
</evidence>
<sequence length="74" mass="8365">MTQNSQHQTHLESAIEQQKQLLNDVQELNNQVATKKEIILKVQGVIEYLQQVTAAPEEPTEPVVVPEETKKSKS</sequence>
<reference evidence="3 5" key="2">
    <citation type="submission" date="2009-10" db="EMBL/GenBank/DDBJ databases">
        <title>The Genome Sequence of Prochlorococcus phage P-SSM2.</title>
        <authorList>
            <consortium name="The Broad Institute Genome Sequencing Platform"/>
            <person name="Henn M.R."/>
            <person name="Sullivan M.S."/>
            <person name="Osburne M.S."/>
            <person name="Levin J."/>
            <person name="Malboeuf C."/>
            <person name="Casali M."/>
            <person name="Russ C."/>
            <person name="Lennon N."/>
            <person name="Chapman S.B."/>
            <person name="Erlich R."/>
            <person name="Young S.K."/>
            <person name="Koehrsen M."/>
            <person name="Yandava C."/>
            <person name="Zeng Q."/>
            <person name="Alvarado L."/>
            <person name="Anderson S."/>
            <person name="Berlin A."/>
            <person name="Borenstein D."/>
            <person name="Chen Z."/>
            <person name="Engels R."/>
            <person name="Freedman E."/>
            <person name="Gellesch M."/>
            <person name="Goldberg J."/>
            <person name="Green L."/>
            <person name="Griggs A."/>
            <person name="Gujja S."/>
            <person name="Heilman E.R."/>
            <person name="Heiman D."/>
            <person name="Hepburn T."/>
            <person name="Howarth C."/>
            <person name="Jen D."/>
            <person name="Larson L."/>
            <person name="Lewis B."/>
            <person name="Mehta T."/>
            <person name="Park D."/>
            <person name="Pearson M."/>
            <person name="Richards J."/>
            <person name="Rizzolo K."/>
            <person name="Roberts A."/>
            <person name="Ryan E."/>
            <person name="Saif S."/>
            <person name="Shea T."/>
            <person name="Shenoy N."/>
            <person name="Sisk P."/>
            <person name="Stolte C."/>
            <person name="Sykes S."/>
            <person name="Walk T."/>
            <person name="White J."/>
            <person name="Yu Q."/>
            <person name="Coleman M.L."/>
            <person name="Huang K.H."/>
            <person name="Weigele P.R."/>
            <person name="DeFrancesco A.S."/>
            <person name="Kern S.E."/>
            <person name="Thompson L.R."/>
            <person name="Fu R."/>
            <person name="Hombeck B."/>
            <person name="Chisholm S.W."/>
            <person name="Haas B."/>
            <person name="Nusbaum C."/>
            <person name="Birren B."/>
        </authorList>
    </citation>
    <scope>NUCLEOTIDE SEQUENCE [LARGE SCALE GENOMIC DNA]</scope>
    <source>
        <strain evidence="3">P-SSM2</strain>
    </source>
</reference>
<evidence type="ECO:0000313" key="5">
    <source>
        <dbReference type="Proteomes" id="UP000013923"/>
    </source>
</evidence>
<evidence type="ECO:0000313" key="3">
    <source>
        <dbReference type="EMBL" id="ACY76122.1"/>
    </source>
</evidence>
<dbReference type="EMBL" id="AY939844">
    <property type="protein sequence ID" value="AAX44620.1"/>
    <property type="molecule type" value="Genomic_DNA"/>
</dbReference>
<protein>
    <submittedName>
        <fullName evidence="2">Uncharacterized protein</fullName>
    </submittedName>
</protein>